<protein>
    <submittedName>
        <fullName evidence="2">Uncharacterized protein</fullName>
    </submittedName>
</protein>
<name>A0AAW2NH68_9LAMI</name>
<dbReference type="EMBL" id="JACGWK010000007">
    <property type="protein sequence ID" value="KAL0342914.1"/>
    <property type="molecule type" value="Genomic_DNA"/>
</dbReference>
<evidence type="ECO:0000313" key="2">
    <source>
        <dbReference type="EMBL" id="KAL0342914.1"/>
    </source>
</evidence>
<organism evidence="2">
    <name type="scientific">Sesamum angustifolium</name>
    <dbReference type="NCBI Taxonomy" id="2727405"/>
    <lineage>
        <taxon>Eukaryota</taxon>
        <taxon>Viridiplantae</taxon>
        <taxon>Streptophyta</taxon>
        <taxon>Embryophyta</taxon>
        <taxon>Tracheophyta</taxon>
        <taxon>Spermatophyta</taxon>
        <taxon>Magnoliopsida</taxon>
        <taxon>eudicotyledons</taxon>
        <taxon>Gunneridae</taxon>
        <taxon>Pentapetalae</taxon>
        <taxon>asterids</taxon>
        <taxon>lamiids</taxon>
        <taxon>Lamiales</taxon>
        <taxon>Pedaliaceae</taxon>
        <taxon>Sesamum</taxon>
    </lineage>
</organism>
<sequence length="72" mass="7637">MAGTGAARRQDPARAGKGARPRRNPASFLVPSRVARTDTLVPAVKLGPTPELRPRPARGQVEKSAPSPTEVR</sequence>
<feature type="region of interest" description="Disordered" evidence="1">
    <location>
        <begin position="1"/>
        <end position="72"/>
    </location>
</feature>
<comment type="caution">
    <text evidence="2">The sequence shown here is derived from an EMBL/GenBank/DDBJ whole genome shotgun (WGS) entry which is preliminary data.</text>
</comment>
<reference evidence="2" key="2">
    <citation type="journal article" date="2024" name="Plant">
        <title>Genomic evolution and insights into agronomic trait innovations of Sesamum species.</title>
        <authorList>
            <person name="Miao H."/>
            <person name="Wang L."/>
            <person name="Qu L."/>
            <person name="Liu H."/>
            <person name="Sun Y."/>
            <person name="Le M."/>
            <person name="Wang Q."/>
            <person name="Wei S."/>
            <person name="Zheng Y."/>
            <person name="Lin W."/>
            <person name="Duan Y."/>
            <person name="Cao H."/>
            <person name="Xiong S."/>
            <person name="Wang X."/>
            <person name="Wei L."/>
            <person name="Li C."/>
            <person name="Ma Q."/>
            <person name="Ju M."/>
            <person name="Zhao R."/>
            <person name="Li G."/>
            <person name="Mu C."/>
            <person name="Tian Q."/>
            <person name="Mei H."/>
            <person name="Zhang T."/>
            <person name="Gao T."/>
            <person name="Zhang H."/>
        </authorList>
    </citation>
    <scope>NUCLEOTIDE SEQUENCE</scope>
    <source>
        <strain evidence="2">G01</strain>
    </source>
</reference>
<accession>A0AAW2NH68</accession>
<gene>
    <name evidence="2" type="ORF">Sangu_1178800</name>
</gene>
<reference evidence="2" key="1">
    <citation type="submission" date="2020-06" db="EMBL/GenBank/DDBJ databases">
        <authorList>
            <person name="Li T."/>
            <person name="Hu X."/>
            <person name="Zhang T."/>
            <person name="Song X."/>
            <person name="Zhang H."/>
            <person name="Dai N."/>
            <person name="Sheng W."/>
            <person name="Hou X."/>
            <person name="Wei L."/>
        </authorList>
    </citation>
    <scope>NUCLEOTIDE SEQUENCE</scope>
    <source>
        <strain evidence="2">G01</strain>
        <tissue evidence="2">Leaf</tissue>
    </source>
</reference>
<evidence type="ECO:0000256" key="1">
    <source>
        <dbReference type="SAM" id="MobiDB-lite"/>
    </source>
</evidence>
<proteinExistence type="predicted"/>
<dbReference type="AlphaFoldDB" id="A0AAW2NH68"/>